<dbReference type="InterPro" id="IPR002938">
    <property type="entry name" value="FAD-bd"/>
</dbReference>
<dbReference type="Gene3D" id="3.40.30.120">
    <property type="match status" value="1"/>
</dbReference>
<feature type="domain" description="FAD-binding" evidence="4">
    <location>
        <begin position="7"/>
        <end position="372"/>
    </location>
</feature>
<reference evidence="5" key="1">
    <citation type="submission" date="2022-08" db="EMBL/GenBank/DDBJ databases">
        <authorList>
            <person name="Giroux E."/>
            <person name="Giroux E."/>
        </authorList>
    </citation>
    <scope>NUCLEOTIDE SEQUENCE</scope>
    <source>
        <strain evidence="5">H1091258</strain>
    </source>
</reference>
<dbReference type="Gene3D" id="3.30.9.10">
    <property type="entry name" value="D-Amino Acid Oxidase, subunit A, domain 2"/>
    <property type="match status" value="1"/>
</dbReference>
<name>A0A9W4RV15_9PEZI</name>
<evidence type="ECO:0000256" key="3">
    <source>
        <dbReference type="ARBA" id="ARBA00023002"/>
    </source>
</evidence>
<keyword evidence="2" id="KW-0274">FAD</keyword>
<proteinExistence type="predicted"/>
<evidence type="ECO:0000256" key="1">
    <source>
        <dbReference type="ARBA" id="ARBA00022630"/>
    </source>
</evidence>
<dbReference type="Pfam" id="PF01494">
    <property type="entry name" value="FAD_binding_3"/>
    <property type="match status" value="1"/>
</dbReference>
<organism evidence="5 6">
    <name type="scientific">Colletotrichum noveboracense</name>
    <dbReference type="NCBI Taxonomy" id="2664923"/>
    <lineage>
        <taxon>Eukaryota</taxon>
        <taxon>Fungi</taxon>
        <taxon>Dikarya</taxon>
        <taxon>Ascomycota</taxon>
        <taxon>Pezizomycotina</taxon>
        <taxon>Sordariomycetes</taxon>
        <taxon>Hypocreomycetidae</taxon>
        <taxon>Glomerellales</taxon>
        <taxon>Glomerellaceae</taxon>
        <taxon>Colletotrichum</taxon>
        <taxon>Colletotrichum gloeosporioides species complex</taxon>
    </lineage>
</organism>
<dbReference type="AlphaFoldDB" id="A0A9W4RV15"/>
<protein>
    <recommendedName>
        <fullName evidence="4">FAD-binding domain-containing protein</fullName>
    </recommendedName>
</protein>
<dbReference type="PANTHER" id="PTHR43004:SF8">
    <property type="entry name" value="FAD-BINDING DOMAIN-CONTAINING PROTEIN-RELATED"/>
    <property type="match status" value="1"/>
</dbReference>
<dbReference type="SUPFAM" id="SSF51905">
    <property type="entry name" value="FAD/NAD(P)-binding domain"/>
    <property type="match status" value="1"/>
</dbReference>
<dbReference type="GO" id="GO:0016709">
    <property type="term" value="F:oxidoreductase activity, acting on paired donors, with incorporation or reduction of molecular oxygen, NAD(P)H as one donor, and incorporation of one atom of oxygen"/>
    <property type="evidence" value="ECO:0007669"/>
    <property type="project" value="UniProtKB-ARBA"/>
</dbReference>
<dbReference type="EMBL" id="CAMGZC010000512">
    <property type="protein sequence ID" value="CAI0648115.1"/>
    <property type="molecule type" value="Genomic_DNA"/>
</dbReference>
<dbReference type="Gene3D" id="3.50.50.60">
    <property type="entry name" value="FAD/NAD(P)-binding domain"/>
    <property type="match status" value="1"/>
</dbReference>
<evidence type="ECO:0000313" key="5">
    <source>
        <dbReference type="EMBL" id="CAI0648115.1"/>
    </source>
</evidence>
<keyword evidence="3" id="KW-0560">Oxidoreductase</keyword>
<dbReference type="InterPro" id="IPR036188">
    <property type="entry name" value="FAD/NAD-bd_sf"/>
</dbReference>
<accession>A0A9W4RV15</accession>
<dbReference type="InterPro" id="IPR050641">
    <property type="entry name" value="RIFMO-like"/>
</dbReference>
<keyword evidence="1" id="KW-0285">Flavoprotein</keyword>
<sequence>MLENSCETDILVVGAGPAGASLACFLASHGLRGIMISASHGTADTPRAHITNMAALECLRDIGLDQEIRSMATKGHCMQHTRWCYSMAGEELARIPSWGNDPRRKGDYELASPCDPVDIPQTLLEPVLTRYASHHGFVVRFNTKLVSWRHDPSDGKYLVNVWDDVSKIHFSIRTKYIFGADGARSLTIKTLQIPLIAKSGGGLAINVLVKADLSHLMEHRSGNLHWLMQPDVDHPEFGWMGIARMVKPWFEWIFILFPSPGFDASVPISNEAYKGRIQTLIGDDTNVDILSVSRWYVNDIVAERYSEGNIFCLGDAVHRHPPMNGLGSNTCIQDAFNLAWKVAYVEKGLAGRSLLDTYSTERQPVGVSIVSQANDSFRKHSAVWKSLGMMEQTVEERSDIFKLLFSPTREGRKARESFRQAITATSHEFHGLGIEMNQLYSSSCIYVKDEPLPYCPSERAAEDNVAYYDPSTYPGRRLPHAWLNRAIPSKMVSTIDLAGHGAFTVLTGPGGMLWKEAAKAVAAARGCEIKVWSVGFRQDWEDVYFDWGRLRGFEESGAVLVRPDRFVAWRAREVPNDLDSCVEKLSEVMRVILGPGDT</sequence>
<dbReference type="Pfam" id="PF21274">
    <property type="entry name" value="Rng_hyd_C"/>
    <property type="match status" value="1"/>
</dbReference>
<keyword evidence="6" id="KW-1185">Reference proteome</keyword>
<evidence type="ECO:0000256" key="2">
    <source>
        <dbReference type="ARBA" id="ARBA00022827"/>
    </source>
</evidence>
<gene>
    <name evidence="5" type="ORF">CGXH109_LOCUS72359</name>
</gene>
<dbReference type="PRINTS" id="PR00420">
    <property type="entry name" value="RNGMNOXGNASE"/>
</dbReference>
<evidence type="ECO:0000313" key="6">
    <source>
        <dbReference type="Proteomes" id="UP001152533"/>
    </source>
</evidence>
<dbReference type="GO" id="GO:0071949">
    <property type="term" value="F:FAD binding"/>
    <property type="evidence" value="ECO:0007669"/>
    <property type="project" value="InterPro"/>
</dbReference>
<dbReference type="Proteomes" id="UP001152533">
    <property type="component" value="Unassembled WGS sequence"/>
</dbReference>
<comment type="caution">
    <text evidence="5">The sequence shown here is derived from an EMBL/GenBank/DDBJ whole genome shotgun (WGS) entry which is preliminary data.</text>
</comment>
<evidence type="ECO:0000259" key="4">
    <source>
        <dbReference type="Pfam" id="PF01494"/>
    </source>
</evidence>
<dbReference type="PANTHER" id="PTHR43004">
    <property type="entry name" value="TRK SYSTEM POTASSIUM UPTAKE PROTEIN"/>
    <property type="match status" value="1"/>
</dbReference>